<protein>
    <submittedName>
        <fullName evidence="6">Uncharacterized protein</fullName>
    </submittedName>
</protein>
<dbReference type="InterPro" id="IPR050445">
    <property type="entry name" value="Bact_polysacc_biosynth/exp"/>
</dbReference>
<keyword evidence="3" id="KW-0175">Coiled coil</keyword>
<sequence length="623" mass="64916">MTVREFLRTVWDGKWYVLAAVVIVMVAALLYLNRQVTTYQAGATVQLNSVQAGGGDQGGTAVTANPDPTLVTSTAVAQAAAQDVGGGANPQELASRIAASYDSETLVMTIQAKDAGPLRAATLANAFAKAYVAYLPTIVEQQADKLSKQMDAASKQITDAQATLRKDKNDPKAKALQSSGTETLNNLTRTWSAYGSLSPPGQVAQQATSGVPLGLGRDSVLALSFLAGLAAGVGLAFARRGVDFRLRTVEQAAEIADAPVLAEIDGVRRALKDATHHGRLPVASRVATPYTESIRELRTAVQVSALQHDRISVVVTAADPSAPRSFIAANLAASWALSGRRTIAMSADMRRPELDEILPAPDDWKGDPRALRPTRVPNLSLFPVPDQPLDPADFLATAQARELVESLGAQADVLVIDAPPVLAAADATILGSYADGAVLVASVGKTDELVLVEAVKRLRVNHVHLSGLAVAGVKGSRRMAYAATYGEASASPAVGSSSTATPAVTPVTAPSEPASGTRAERRSSVPQRDPSVHQAPAAQTPLARPGPVRPEAPETTAPVAGRVPARPVPATTGAVRTAAPSLRQGRPRIQPAWSPVQNRPRTGAIAVVEETTTDRPAASPDAR</sequence>
<dbReference type="InterPro" id="IPR027417">
    <property type="entry name" value="P-loop_NTPase"/>
</dbReference>
<keyword evidence="1" id="KW-0547">Nucleotide-binding</keyword>
<dbReference type="CDD" id="cd05387">
    <property type="entry name" value="BY-kinase"/>
    <property type="match status" value="1"/>
</dbReference>
<feature type="compositionally biased region" description="Low complexity" evidence="4">
    <location>
        <begin position="488"/>
        <end position="514"/>
    </location>
</feature>
<keyword evidence="5" id="KW-1133">Transmembrane helix</keyword>
<evidence type="ECO:0000313" key="7">
    <source>
        <dbReference type="Proteomes" id="UP001157091"/>
    </source>
</evidence>
<dbReference type="InterPro" id="IPR005702">
    <property type="entry name" value="Wzc-like_C"/>
</dbReference>
<keyword evidence="5" id="KW-0812">Transmembrane</keyword>
<evidence type="ECO:0000256" key="2">
    <source>
        <dbReference type="ARBA" id="ARBA00022840"/>
    </source>
</evidence>
<dbReference type="RefSeq" id="WP_284293566.1">
    <property type="nucleotide sequence ID" value="NZ_BSUK01000001.1"/>
</dbReference>
<feature type="transmembrane region" description="Helical" evidence="5">
    <location>
        <begin position="220"/>
        <end position="238"/>
    </location>
</feature>
<feature type="transmembrane region" description="Helical" evidence="5">
    <location>
        <begin position="15"/>
        <end position="32"/>
    </location>
</feature>
<name>A0ABQ6I290_9MICO</name>
<proteinExistence type="predicted"/>
<dbReference type="Proteomes" id="UP001157091">
    <property type="component" value="Unassembled WGS sequence"/>
</dbReference>
<feature type="region of interest" description="Disordered" evidence="4">
    <location>
        <begin position="488"/>
        <end position="602"/>
    </location>
</feature>
<dbReference type="SUPFAM" id="SSF52540">
    <property type="entry name" value="P-loop containing nucleoside triphosphate hydrolases"/>
    <property type="match status" value="1"/>
</dbReference>
<keyword evidence="2" id="KW-0067">ATP-binding</keyword>
<evidence type="ECO:0000256" key="4">
    <source>
        <dbReference type="SAM" id="MobiDB-lite"/>
    </source>
</evidence>
<evidence type="ECO:0000256" key="1">
    <source>
        <dbReference type="ARBA" id="ARBA00022741"/>
    </source>
</evidence>
<gene>
    <name evidence="6" type="ORF">GCM10025864_26250</name>
</gene>
<feature type="compositionally biased region" description="Low complexity" evidence="4">
    <location>
        <begin position="557"/>
        <end position="570"/>
    </location>
</feature>
<keyword evidence="5" id="KW-0472">Membrane</keyword>
<evidence type="ECO:0000256" key="3">
    <source>
        <dbReference type="SAM" id="Coils"/>
    </source>
</evidence>
<comment type="caution">
    <text evidence="6">The sequence shown here is derived from an EMBL/GenBank/DDBJ whole genome shotgun (WGS) entry which is preliminary data.</text>
</comment>
<reference evidence="7" key="1">
    <citation type="journal article" date="2019" name="Int. J. Syst. Evol. Microbiol.">
        <title>The Global Catalogue of Microorganisms (GCM) 10K type strain sequencing project: providing services to taxonomists for standard genome sequencing and annotation.</title>
        <authorList>
            <consortium name="The Broad Institute Genomics Platform"/>
            <consortium name="The Broad Institute Genome Sequencing Center for Infectious Disease"/>
            <person name="Wu L."/>
            <person name="Ma J."/>
        </authorList>
    </citation>
    <scope>NUCLEOTIDE SEQUENCE [LARGE SCALE GENOMIC DNA]</scope>
    <source>
        <strain evidence="7">NBRC 106348</strain>
    </source>
</reference>
<organism evidence="6 7">
    <name type="scientific">Luteimicrobium album</name>
    <dbReference type="NCBI Taxonomy" id="1054550"/>
    <lineage>
        <taxon>Bacteria</taxon>
        <taxon>Bacillati</taxon>
        <taxon>Actinomycetota</taxon>
        <taxon>Actinomycetes</taxon>
        <taxon>Micrococcales</taxon>
        <taxon>Luteimicrobium</taxon>
    </lineage>
</organism>
<dbReference type="EMBL" id="BSUK01000001">
    <property type="protein sequence ID" value="GMA24866.1"/>
    <property type="molecule type" value="Genomic_DNA"/>
</dbReference>
<dbReference type="PANTHER" id="PTHR32309:SF13">
    <property type="entry name" value="FERRIC ENTEROBACTIN TRANSPORT PROTEIN FEPE"/>
    <property type="match status" value="1"/>
</dbReference>
<feature type="coiled-coil region" evidence="3">
    <location>
        <begin position="143"/>
        <end position="170"/>
    </location>
</feature>
<evidence type="ECO:0000313" key="6">
    <source>
        <dbReference type="EMBL" id="GMA24866.1"/>
    </source>
</evidence>
<dbReference type="PANTHER" id="PTHR32309">
    <property type="entry name" value="TYROSINE-PROTEIN KINASE"/>
    <property type="match status" value="1"/>
</dbReference>
<keyword evidence="7" id="KW-1185">Reference proteome</keyword>
<dbReference type="Gene3D" id="3.40.50.300">
    <property type="entry name" value="P-loop containing nucleotide triphosphate hydrolases"/>
    <property type="match status" value="1"/>
</dbReference>
<evidence type="ECO:0000256" key="5">
    <source>
        <dbReference type="SAM" id="Phobius"/>
    </source>
</evidence>
<accession>A0ABQ6I290</accession>